<dbReference type="SUPFAM" id="SSF50630">
    <property type="entry name" value="Acid proteases"/>
    <property type="match status" value="1"/>
</dbReference>
<comment type="caution">
    <text evidence="1">The sequence shown here is derived from an EMBL/GenBank/DDBJ whole genome shotgun (WGS) entry which is preliminary data.</text>
</comment>
<keyword evidence="1" id="KW-0695">RNA-directed DNA polymerase</keyword>
<keyword evidence="1" id="KW-0808">Transferase</keyword>
<dbReference type="Gene3D" id="2.40.70.10">
    <property type="entry name" value="Acid Proteases"/>
    <property type="match status" value="1"/>
</dbReference>
<reference evidence="1" key="1">
    <citation type="journal article" date="2022" name="Int. J. Mol. Sci.">
        <title>Draft Genome of Tanacetum Coccineum: Genomic Comparison of Closely Related Tanacetum-Family Plants.</title>
        <authorList>
            <person name="Yamashiro T."/>
            <person name="Shiraishi A."/>
            <person name="Nakayama K."/>
            <person name="Satake H."/>
        </authorList>
    </citation>
    <scope>NUCLEOTIDE SEQUENCE</scope>
</reference>
<reference evidence="1" key="2">
    <citation type="submission" date="2022-01" db="EMBL/GenBank/DDBJ databases">
        <authorList>
            <person name="Yamashiro T."/>
            <person name="Shiraishi A."/>
            <person name="Satake H."/>
            <person name="Nakayama K."/>
        </authorList>
    </citation>
    <scope>NUCLEOTIDE SEQUENCE</scope>
</reference>
<dbReference type="Pfam" id="PF08284">
    <property type="entry name" value="RVP_2"/>
    <property type="match status" value="1"/>
</dbReference>
<dbReference type="Gene3D" id="3.10.10.10">
    <property type="entry name" value="HIV Type 1 Reverse Transcriptase, subunit A, domain 1"/>
    <property type="match status" value="1"/>
</dbReference>
<dbReference type="SUPFAM" id="SSF56672">
    <property type="entry name" value="DNA/RNA polymerases"/>
    <property type="match status" value="1"/>
</dbReference>
<dbReference type="EMBL" id="BQNB010014976">
    <property type="protein sequence ID" value="GJT34570.1"/>
    <property type="molecule type" value="Genomic_DNA"/>
</dbReference>
<dbReference type="Proteomes" id="UP001151760">
    <property type="component" value="Unassembled WGS sequence"/>
</dbReference>
<dbReference type="InterPro" id="IPR021109">
    <property type="entry name" value="Peptidase_aspartic_dom_sf"/>
</dbReference>
<organism evidence="1 2">
    <name type="scientific">Tanacetum coccineum</name>
    <dbReference type="NCBI Taxonomy" id="301880"/>
    <lineage>
        <taxon>Eukaryota</taxon>
        <taxon>Viridiplantae</taxon>
        <taxon>Streptophyta</taxon>
        <taxon>Embryophyta</taxon>
        <taxon>Tracheophyta</taxon>
        <taxon>Spermatophyta</taxon>
        <taxon>Magnoliopsida</taxon>
        <taxon>eudicotyledons</taxon>
        <taxon>Gunneridae</taxon>
        <taxon>Pentapetalae</taxon>
        <taxon>asterids</taxon>
        <taxon>campanulids</taxon>
        <taxon>Asterales</taxon>
        <taxon>Asteraceae</taxon>
        <taxon>Asteroideae</taxon>
        <taxon>Anthemideae</taxon>
        <taxon>Anthemidinae</taxon>
        <taxon>Tanacetum</taxon>
    </lineage>
</organism>
<accession>A0ABQ5D6V8</accession>
<evidence type="ECO:0000313" key="2">
    <source>
        <dbReference type="Proteomes" id="UP001151760"/>
    </source>
</evidence>
<dbReference type="PANTHER" id="PTHR15503">
    <property type="entry name" value="LDOC1 RELATED"/>
    <property type="match status" value="1"/>
</dbReference>
<sequence length="379" mass="42041">MNQNRGNKAGVPDARGRAYVLGGGDVNPGSNTVTGTFLLNDHHAYMLFDSGANKSFVSNTLVHCRYPTPYALDVSYAIELADGRTSETNTVFMGCTLGLLGHPFNIDLMPIELGSFDVIIGMDWLARNHAVIVCDEKIVRIPYGNEILIVTVKENKDKSEEKRLEDVPTVRDFLEVFPEDLPGLPPTRQVEFQIDLVPGAAPVARAPYRLAPSEMEELSTQLQELSDKGFIRPSSSPWGAPVLFVKKKDGSFRMCIDYRLLQDCQALTKLDSKKRKVHTGVKRRENGFTELKLKLCSAPILAFAEGSVYFVSILLIDANKGLGAVLLMQKEKVIIMLPPCFKINEKHLFTTLIEIGELSVCSSQDVVTLPLRHDVHCVH</sequence>
<dbReference type="GO" id="GO:0003964">
    <property type="term" value="F:RNA-directed DNA polymerase activity"/>
    <property type="evidence" value="ECO:0007669"/>
    <property type="project" value="UniProtKB-KW"/>
</dbReference>
<keyword evidence="1" id="KW-0548">Nucleotidyltransferase</keyword>
<proteinExistence type="predicted"/>
<dbReference type="PANTHER" id="PTHR15503:SF45">
    <property type="entry name" value="RNA-DIRECTED DNA POLYMERASE HOMOLOG"/>
    <property type="match status" value="1"/>
</dbReference>
<protein>
    <submittedName>
        <fullName evidence="1">Reverse transcriptase domain-containing protein</fullName>
    </submittedName>
</protein>
<name>A0ABQ5D6V8_9ASTR</name>
<keyword evidence="2" id="KW-1185">Reference proteome</keyword>
<dbReference type="InterPro" id="IPR032567">
    <property type="entry name" value="RTL1-rel"/>
</dbReference>
<dbReference type="InterPro" id="IPR043502">
    <property type="entry name" value="DNA/RNA_pol_sf"/>
</dbReference>
<evidence type="ECO:0000313" key="1">
    <source>
        <dbReference type="EMBL" id="GJT34570.1"/>
    </source>
</evidence>
<dbReference type="CDD" id="cd00303">
    <property type="entry name" value="retropepsin_like"/>
    <property type="match status" value="1"/>
</dbReference>
<gene>
    <name evidence="1" type="ORF">Tco_0924989</name>
</gene>